<organism evidence="1 2">
    <name type="scientific">Polymorphum gilvum (strain LMG 25793 / CGMCC 1.9160 / SL003B-26A1)</name>
    <dbReference type="NCBI Taxonomy" id="991905"/>
    <lineage>
        <taxon>Bacteria</taxon>
        <taxon>Pseudomonadati</taxon>
        <taxon>Pseudomonadota</taxon>
        <taxon>Alphaproteobacteria</taxon>
        <taxon>Rhodobacterales</taxon>
        <taxon>Paracoccaceae</taxon>
        <taxon>Polymorphum</taxon>
    </lineage>
</organism>
<gene>
    <name evidence="1" type="ordered locus">SL003B_1839</name>
</gene>
<dbReference type="KEGG" id="pgv:SL003B_1839"/>
<protein>
    <submittedName>
        <fullName evidence="1">Uncharacterized protein</fullName>
    </submittedName>
</protein>
<dbReference type="HOGENOM" id="CLU_110578_0_0_5"/>
<dbReference type="EMBL" id="CP002568">
    <property type="protein sequence ID" value="ADZ70265.1"/>
    <property type="molecule type" value="Genomic_DNA"/>
</dbReference>
<dbReference type="Proteomes" id="UP000008130">
    <property type="component" value="Chromosome"/>
</dbReference>
<sequence>MVEQIAALPRTDRPLLVCDVDEVVFHMASHFETYLAERGFAFLSHSYHLTGNIAAIGETAPLGRDEVRRLIHGFFDAESGRQTVVQGASAALARLSRDWQVVFLTNLPGAHNKPARERLLADHGMPYPVVTNSGPKGGAVSALAAGARGPLVFIDDSPLNLRSVAAALPAATLVQFIADARFRAMAEPLAEVALVTGDWDQTAAFIEAILLPG</sequence>
<reference evidence="1 2" key="1">
    <citation type="journal article" date="2011" name="J. Bacteriol.">
        <title>Complete genome sequence of Polymorphum gilvum SL003B-26A1T, a crude oil-degrading bacterium from oil-polluted saline soil.</title>
        <authorList>
            <person name="Li S.G."/>
            <person name="Tang Y.Q."/>
            <person name="Nie Y."/>
            <person name="Cai M."/>
            <person name="Wu X.L."/>
        </authorList>
    </citation>
    <scope>NUCLEOTIDE SEQUENCE [LARGE SCALE GENOMIC DNA]</scope>
    <source>
        <strain evidence="2">LMG 25793 / CGMCC 1.9160 / SL003B-26A1</strain>
    </source>
</reference>
<dbReference type="PATRIC" id="fig|991905.3.peg.1887"/>
<keyword evidence="2" id="KW-1185">Reference proteome</keyword>
<evidence type="ECO:0000313" key="2">
    <source>
        <dbReference type="Proteomes" id="UP000008130"/>
    </source>
</evidence>
<dbReference type="STRING" id="991905.SL003B_1839"/>
<accession>F2IVY3</accession>
<dbReference type="AlphaFoldDB" id="F2IVY3"/>
<dbReference type="eggNOG" id="COG0647">
    <property type="taxonomic scope" value="Bacteria"/>
</dbReference>
<evidence type="ECO:0000313" key="1">
    <source>
        <dbReference type="EMBL" id="ADZ70265.1"/>
    </source>
</evidence>
<proteinExistence type="predicted"/>
<name>F2IVY3_POLGS</name>